<evidence type="ECO:0000313" key="6">
    <source>
        <dbReference type="EMBL" id="GAA1402728.1"/>
    </source>
</evidence>
<evidence type="ECO:0000259" key="5">
    <source>
        <dbReference type="SMART" id="SM00306"/>
    </source>
</evidence>
<dbReference type="SMART" id="SM00306">
    <property type="entry name" value="HintN"/>
    <property type="match status" value="1"/>
</dbReference>
<feature type="domain" description="Hint" evidence="5">
    <location>
        <begin position="67"/>
        <end position="161"/>
    </location>
</feature>
<feature type="region of interest" description="Disordered" evidence="4">
    <location>
        <begin position="227"/>
        <end position="292"/>
    </location>
</feature>
<evidence type="ECO:0000256" key="2">
    <source>
        <dbReference type="ARBA" id="ARBA00023004"/>
    </source>
</evidence>
<comment type="caution">
    <text evidence="6">The sequence shown here is derived from an EMBL/GenBank/DDBJ whole genome shotgun (WGS) entry which is preliminary data.</text>
</comment>
<dbReference type="PANTHER" id="PTHR43432:SF3">
    <property type="entry name" value="SLR0285 PROTEIN"/>
    <property type="match status" value="1"/>
</dbReference>
<keyword evidence="2" id="KW-0408">Iron</keyword>
<evidence type="ECO:0000313" key="7">
    <source>
        <dbReference type="Proteomes" id="UP001501414"/>
    </source>
</evidence>
<dbReference type="InterPro" id="IPR003587">
    <property type="entry name" value="Hint_dom_N"/>
</dbReference>
<evidence type="ECO:0000256" key="3">
    <source>
        <dbReference type="ARBA" id="ARBA00023014"/>
    </source>
</evidence>
<protein>
    <recommendedName>
        <fullName evidence="5">Hint domain-containing protein</fullName>
    </recommendedName>
</protein>
<feature type="compositionally biased region" description="Low complexity" evidence="4">
    <location>
        <begin position="238"/>
        <end position="286"/>
    </location>
</feature>
<feature type="compositionally biased region" description="Basic and acidic residues" evidence="4">
    <location>
        <begin position="663"/>
        <end position="672"/>
    </location>
</feature>
<feature type="region of interest" description="Disordered" evidence="4">
    <location>
        <begin position="663"/>
        <end position="698"/>
    </location>
</feature>
<dbReference type="PROSITE" id="PS50818">
    <property type="entry name" value="INTEIN_C_TER"/>
    <property type="match status" value="1"/>
</dbReference>
<dbReference type="CDD" id="cd00081">
    <property type="entry name" value="Hint"/>
    <property type="match status" value="1"/>
</dbReference>
<proteinExistence type="predicted"/>
<dbReference type="InterPro" id="IPR006141">
    <property type="entry name" value="Intein_N"/>
</dbReference>
<name>A0ABP4J207_9PSEU</name>
<dbReference type="InterPro" id="IPR040086">
    <property type="entry name" value="MJ0683-like"/>
</dbReference>
<dbReference type="InterPro" id="IPR030934">
    <property type="entry name" value="Intein_C"/>
</dbReference>
<dbReference type="Gene3D" id="2.170.16.10">
    <property type="entry name" value="Hedgehog/Intein (Hint) domain"/>
    <property type="match status" value="1"/>
</dbReference>
<dbReference type="SUPFAM" id="SSF51294">
    <property type="entry name" value="Hedgehog/intein (Hint) domain"/>
    <property type="match status" value="1"/>
</dbReference>
<keyword evidence="3" id="KW-0411">Iron-sulfur</keyword>
<accession>A0ABP4J207</accession>
<dbReference type="PANTHER" id="PTHR43432">
    <property type="entry name" value="SLR0285 PROTEIN"/>
    <property type="match status" value="1"/>
</dbReference>
<dbReference type="PROSITE" id="PS50817">
    <property type="entry name" value="INTEIN_N_TER"/>
    <property type="match status" value="1"/>
</dbReference>
<dbReference type="InterPro" id="IPR036844">
    <property type="entry name" value="Hint_dom_sf"/>
</dbReference>
<keyword evidence="7" id="KW-1185">Reference proteome</keyword>
<dbReference type="SUPFAM" id="SSF102114">
    <property type="entry name" value="Radical SAM enzymes"/>
    <property type="match status" value="1"/>
</dbReference>
<dbReference type="InterPro" id="IPR058240">
    <property type="entry name" value="rSAM_sf"/>
</dbReference>
<evidence type="ECO:0000256" key="1">
    <source>
        <dbReference type="ARBA" id="ARBA00022723"/>
    </source>
</evidence>
<gene>
    <name evidence="6" type="ORF">GCM10009613_63120</name>
</gene>
<sequence>MGTDGVGADAVLPGMAGLLRSVRTPEFAGAVFHEVEARSALNRVGPSSPVPFGWTVNPYRGCAHACTYCLRGDTPVLTAGGRSRPIADLRPGDEVIGTVTDGHGRRRFVRTPVLAHWSTRRRAQRVSLDDGTVLVTSAEHRFLTREGWAHVRPGRCRSSADRPHLTAGSALVGPGAAAMPAEGHPAGWAEGYLCGLVRADAVRSRRSAEPFPSDWVELEALARAHHLLTSGGPGGPDATGPGAANRPGAAGAGRVPAGAGPAGARQAAAARHASAAPAPHRAAPSPTVWPERPGPGWSAGFLGGVLDASGEVSAGVLRITPGDEQLTRATVDALRRLGFRVASEPSGRPGGRSLRVLGGAAEQLRLVAVADPALARVRDVAGALVEEPRDGAPRVVDVQDTGDIVPMFDITTGTGDFVAAGVVSHNCFARNTHTYLDLDAGTDFDSQIVVKVNVARVLERELARPGWRREHVAMGTNTDPYQRAEGRYRLMPGVIGALARSGTPFSVLTKGTVLTRDLPDLAAANTDVRVGVGVSVALLDRELQSRLEPGTPSPRARLDLVRRITDAGLPCGVMVAPVLPWLTDSAEALDALLADIAAAGASGATVLALHLRPGTREWFLGWLGREYPALLPRYERLYRRGAYAGRDYREALARRVAPLLARHGLDRPEPNPRDPGWTRQESGPPAPPDPRAGQLSLM</sequence>
<dbReference type="Gene3D" id="3.80.30.30">
    <property type="match status" value="1"/>
</dbReference>
<organism evidence="6 7">
    <name type="scientific">Pseudonocardia kongjuensis</name>
    <dbReference type="NCBI Taxonomy" id="102227"/>
    <lineage>
        <taxon>Bacteria</taxon>
        <taxon>Bacillati</taxon>
        <taxon>Actinomycetota</taxon>
        <taxon>Actinomycetes</taxon>
        <taxon>Pseudonocardiales</taxon>
        <taxon>Pseudonocardiaceae</taxon>
        <taxon>Pseudonocardia</taxon>
    </lineage>
</organism>
<dbReference type="NCBIfam" id="NF038136">
    <property type="entry name" value="rSAM_Rv_intein"/>
    <property type="match status" value="1"/>
</dbReference>
<evidence type="ECO:0000256" key="4">
    <source>
        <dbReference type="SAM" id="MobiDB-lite"/>
    </source>
</evidence>
<reference evidence="7" key="1">
    <citation type="journal article" date="2019" name="Int. J. Syst. Evol. Microbiol.">
        <title>The Global Catalogue of Microorganisms (GCM) 10K type strain sequencing project: providing services to taxonomists for standard genome sequencing and annotation.</title>
        <authorList>
            <consortium name="The Broad Institute Genomics Platform"/>
            <consortium name="The Broad Institute Genome Sequencing Center for Infectious Disease"/>
            <person name="Wu L."/>
            <person name="Ma J."/>
        </authorList>
    </citation>
    <scope>NUCLEOTIDE SEQUENCE [LARGE SCALE GENOMIC DNA]</scope>
    <source>
        <strain evidence="7">JCM 11896</strain>
    </source>
</reference>
<dbReference type="NCBIfam" id="NF038135">
    <property type="entry name" value="rSAM_Rv2578c"/>
    <property type="match status" value="1"/>
</dbReference>
<dbReference type="EMBL" id="BAAAJK010000055">
    <property type="protein sequence ID" value="GAA1402728.1"/>
    <property type="molecule type" value="Genomic_DNA"/>
</dbReference>
<keyword evidence="1" id="KW-0479">Metal-binding</keyword>
<dbReference type="Proteomes" id="UP001501414">
    <property type="component" value="Unassembled WGS sequence"/>
</dbReference>